<name>A0A417YPM5_9BACI</name>
<dbReference type="Proteomes" id="UP000284416">
    <property type="component" value="Unassembled WGS sequence"/>
</dbReference>
<evidence type="ECO:0000313" key="1">
    <source>
        <dbReference type="EMBL" id="RHW35954.1"/>
    </source>
</evidence>
<comment type="caution">
    <text evidence="1">The sequence shown here is derived from an EMBL/GenBank/DDBJ whole genome shotgun (WGS) entry which is preliminary data.</text>
</comment>
<proteinExistence type="predicted"/>
<gene>
    <name evidence="1" type="ORF">D1B31_17840</name>
</gene>
<protein>
    <submittedName>
        <fullName evidence="1">Uncharacterized protein</fullName>
    </submittedName>
</protein>
<dbReference type="OrthoDB" id="2858628at2"/>
<dbReference type="RefSeq" id="WP_118922944.1">
    <property type="nucleotide sequence ID" value="NZ_QWEG01000012.1"/>
</dbReference>
<sequence length="177" mass="20530">MFKITCFAPVEPKQLAKALKGIHFKVVKNGFEWKMDESTFRIEPFQNQPRDSMKGYRVYFDGDIHGGFYLFDLSLGVLSAEVTGVEYILDHPEMKHSDWIKLLRNRPSYQMVDSRGMFVKQGIGVVLVNDTVILQLRSRKNKKLIMVDATKKIDFIREELMPVEFDLFSFAAQEEIA</sequence>
<reference evidence="1 2" key="1">
    <citation type="journal article" date="2017" name="Int. J. Syst. Evol. Microbiol.">
        <title>Bacillus notoginsengisoli sp. nov., a novel bacterium isolated from the rhizosphere of Panax notoginseng.</title>
        <authorList>
            <person name="Zhang M.Y."/>
            <person name="Cheng J."/>
            <person name="Cai Y."/>
            <person name="Zhang T.Y."/>
            <person name="Wu Y.Y."/>
            <person name="Manikprabhu D."/>
            <person name="Li W.J."/>
            <person name="Zhang Y.X."/>
        </authorList>
    </citation>
    <scope>NUCLEOTIDE SEQUENCE [LARGE SCALE GENOMIC DNA]</scope>
    <source>
        <strain evidence="1 2">JCM 30743</strain>
    </source>
</reference>
<keyword evidence="2" id="KW-1185">Reference proteome</keyword>
<organism evidence="1 2">
    <name type="scientific">Neobacillus notoginsengisoli</name>
    <dbReference type="NCBI Taxonomy" id="1578198"/>
    <lineage>
        <taxon>Bacteria</taxon>
        <taxon>Bacillati</taxon>
        <taxon>Bacillota</taxon>
        <taxon>Bacilli</taxon>
        <taxon>Bacillales</taxon>
        <taxon>Bacillaceae</taxon>
        <taxon>Neobacillus</taxon>
    </lineage>
</organism>
<dbReference type="EMBL" id="QWEG01000012">
    <property type="protein sequence ID" value="RHW35954.1"/>
    <property type="molecule type" value="Genomic_DNA"/>
</dbReference>
<evidence type="ECO:0000313" key="2">
    <source>
        <dbReference type="Proteomes" id="UP000284416"/>
    </source>
</evidence>
<accession>A0A417YPM5</accession>
<dbReference type="AlphaFoldDB" id="A0A417YPM5"/>